<dbReference type="OrthoDB" id="7209000at2"/>
<comment type="caution">
    <text evidence="10">The sequence shown here is derived from an EMBL/GenBank/DDBJ whole genome shotgun (WGS) entry which is preliminary data.</text>
</comment>
<dbReference type="Pfam" id="PF06433">
    <property type="entry name" value="Me-amine-dh_H"/>
    <property type="match status" value="1"/>
</dbReference>
<reference evidence="11" key="1">
    <citation type="submission" date="2019-06" db="EMBL/GenBank/DDBJ databases">
        <title>The complete genome of Emcibacter congregatus ZYLT.</title>
        <authorList>
            <person name="Zhao Z."/>
        </authorList>
    </citation>
    <scope>NUCLEOTIDE SEQUENCE [LARGE SCALE GENOMIC DNA]</scope>
    <source>
        <strain evidence="11">MCCC 1A06723</strain>
    </source>
</reference>
<dbReference type="GO" id="GO:0042597">
    <property type="term" value="C:periplasmic space"/>
    <property type="evidence" value="ECO:0007669"/>
    <property type="project" value="UniProtKB-SubCell"/>
</dbReference>
<accession>A0A501PGL6</accession>
<evidence type="ECO:0000256" key="3">
    <source>
        <dbReference type="ARBA" id="ARBA00022448"/>
    </source>
</evidence>
<evidence type="ECO:0000256" key="1">
    <source>
        <dbReference type="ARBA" id="ARBA00004418"/>
    </source>
</evidence>
<evidence type="ECO:0000256" key="6">
    <source>
        <dbReference type="ARBA" id="ARBA00022982"/>
    </source>
</evidence>
<name>A0A501PGL6_9PROT</name>
<evidence type="ECO:0000313" key="10">
    <source>
        <dbReference type="EMBL" id="TPD59121.1"/>
    </source>
</evidence>
<sequence length="386" mass="42392">MKRKALIGALCAACVWPAVGQAELEIEEIPNVATLPSDYPSDWIFVADGNFNAMIDGKIVLMDIGSENRHYKGSFGAAMFGAFLQSKDGKELYSAQTFYSRGTYGERTDVLTIYDKENLAPVDEVILPNGRGQFMPQKGTLQQTGNGKFVLAFNFTPAASVYVIDIAARKIVNEIPIPGCSLVYPTGKQGFATMCGNGTFMSLALGDDGQISEKEVTESFNDIDNNAMFMKMGQIDGVAYFPTLKGDVMPIDLNGKTARKLPSWSLIPEEDKAQNWRPGGWYLVADDKQGHLYVLVHEGGVEGSHKNGGSEVWVYDVKKKKRIDRIKLKTWGVSIEVTNTKKPLLAVVNAEFTLDVYDAGSGKHIRNIAVNDTATPFIMYAVEENQ</sequence>
<dbReference type="SUPFAM" id="SSF50969">
    <property type="entry name" value="YVTN repeat-like/Quinoprotein amine dehydrogenase"/>
    <property type="match status" value="1"/>
</dbReference>
<feature type="signal peptide" evidence="9">
    <location>
        <begin position="1"/>
        <end position="20"/>
    </location>
</feature>
<dbReference type="AlphaFoldDB" id="A0A501PGL6"/>
<feature type="disulfide bond" evidence="8">
    <location>
        <begin position="180"/>
        <end position="195"/>
    </location>
</feature>
<comment type="subcellular location">
    <subcellularLocation>
        <location evidence="1">Periplasm</location>
    </subcellularLocation>
</comment>
<dbReference type="InterPro" id="IPR011044">
    <property type="entry name" value="Quino_amine_DH_bsu"/>
</dbReference>
<dbReference type="Gene3D" id="2.130.10.10">
    <property type="entry name" value="YVTN repeat-like/Quinoprotein amine dehydrogenase"/>
    <property type="match status" value="1"/>
</dbReference>
<keyword evidence="8" id="KW-1015">Disulfide bond</keyword>
<keyword evidence="7" id="KW-0560">Oxidoreductase</keyword>
<dbReference type="InterPro" id="IPR009451">
    <property type="entry name" value="Metamine_DH_Hvc"/>
</dbReference>
<gene>
    <name evidence="10" type="ORF">FIV46_12885</name>
</gene>
<keyword evidence="3" id="KW-0813">Transport</keyword>
<evidence type="ECO:0000256" key="4">
    <source>
        <dbReference type="ARBA" id="ARBA00022729"/>
    </source>
</evidence>
<dbReference type="GO" id="GO:0030058">
    <property type="term" value="F:aliphatic amine dehydrogenase activity"/>
    <property type="evidence" value="ECO:0007669"/>
    <property type="project" value="InterPro"/>
</dbReference>
<organism evidence="10 11">
    <name type="scientific">Emcibacter nanhaiensis</name>
    <dbReference type="NCBI Taxonomy" id="1505037"/>
    <lineage>
        <taxon>Bacteria</taxon>
        <taxon>Pseudomonadati</taxon>
        <taxon>Pseudomonadota</taxon>
        <taxon>Alphaproteobacteria</taxon>
        <taxon>Emcibacterales</taxon>
        <taxon>Emcibacteraceae</taxon>
        <taxon>Emcibacter</taxon>
    </lineage>
</organism>
<proteinExistence type="inferred from homology"/>
<evidence type="ECO:0000256" key="2">
    <source>
        <dbReference type="ARBA" id="ARBA00010548"/>
    </source>
</evidence>
<keyword evidence="11" id="KW-1185">Reference proteome</keyword>
<dbReference type="Proteomes" id="UP000319148">
    <property type="component" value="Unassembled WGS sequence"/>
</dbReference>
<keyword evidence="4 9" id="KW-0732">Signal</keyword>
<comment type="similarity">
    <text evidence="2">Belongs to the aromatic amine dehydrogenase heavy chain family.</text>
</comment>
<evidence type="ECO:0000256" key="7">
    <source>
        <dbReference type="ARBA" id="ARBA00023002"/>
    </source>
</evidence>
<evidence type="ECO:0000256" key="5">
    <source>
        <dbReference type="ARBA" id="ARBA00022764"/>
    </source>
</evidence>
<evidence type="ECO:0000256" key="8">
    <source>
        <dbReference type="PIRSR" id="PIRSR609451-50"/>
    </source>
</evidence>
<dbReference type="EMBL" id="VFIY01000015">
    <property type="protein sequence ID" value="TPD59121.1"/>
    <property type="molecule type" value="Genomic_DNA"/>
</dbReference>
<keyword evidence="5" id="KW-0574">Periplasm</keyword>
<feature type="chain" id="PRO_5021328681" evidence="9">
    <location>
        <begin position="21"/>
        <end position="386"/>
    </location>
</feature>
<protein>
    <submittedName>
        <fullName evidence="10">Amine dehydrogenase</fullName>
    </submittedName>
</protein>
<dbReference type="InterPro" id="IPR015943">
    <property type="entry name" value="WD40/YVTN_repeat-like_dom_sf"/>
</dbReference>
<evidence type="ECO:0000313" key="11">
    <source>
        <dbReference type="Proteomes" id="UP000319148"/>
    </source>
</evidence>
<keyword evidence="6" id="KW-0249">Electron transport</keyword>
<dbReference type="RefSeq" id="WP_139941340.1">
    <property type="nucleotide sequence ID" value="NZ_JBHSYP010000002.1"/>
</dbReference>
<evidence type="ECO:0000256" key="9">
    <source>
        <dbReference type="SAM" id="SignalP"/>
    </source>
</evidence>